<accession>A0ABZ2LKK0</accession>
<dbReference type="RefSeq" id="WP_394821098.1">
    <property type="nucleotide sequence ID" value="NZ_CP089984.1"/>
</dbReference>
<dbReference type="EMBL" id="CP089984">
    <property type="protein sequence ID" value="WXB11478.1"/>
    <property type="molecule type" value="Genomic_DNA"/>
</dbReference>
<evidence type="ECO:0000313" key="2">
    <source>
        <dbReference type="Proteomes" id="UP001370348"/>
    </source>
</evidence>
<organism evidence="1 2">
    <name type="scientific">Pendulispora albinea</name>
    <dbReference type="NCBI Taxonomy" id="2741071"/>
    <lineage>
        <taxon>Bacteria</taxon>
        <taxon>Pseudomonadati</taxon>
        <taxon>Myxococcota</taxon>
        <taxon>Myxococcia</taxon>
        <taxon>Myxococcales</taxon>
        <taxon>Sorangiineae</taxon>
        <taxon>Pendulisporaceae</taxon>
        <taxon>Pendulispora</taxon>
    </lineage>
</organism>
<dbReference type="Proteomes" id="UP001370348">
    <property type="component" value="Chromosome"/>
</dbReference>
<reference evidence="1 2" key="1">
    <citation type="submission" date="2021-12" db="EMBL/GenBank/DDBJ databases">
        <title>Discovery of the Pendulisporaceae a myxobacterial family with distinct sporulation behavior and unique specialized metabolism.</title>
        <authorList>
            <person name="Garcia R."/>
            <person name="Popoff A."/>
            <person name="Bader C.D."/>
            <person name="Loehr J."/>
            <person name="Walesch S."/>
            <person name="Walt C."/>
            <person name="Boldt J."/>
            <person name="Bunk B."/>
            <person name="Haeckl F.J.F.P.J."/>
            <person name="Gunesch A.P."/>
            <person name="Birkelbach J."/>
            <person name="Nuebel U."/>
            <person name="Pietschmann T."/>
            <person name="Bach T."/>
            <person name="Mueller R."/>
        </authorList>
    </citation>
    <scope>NUCLEOTIDE SEQUENCE [LARGE SCALE GENOMIC DNA]</scope>
    <source>
        <strain evidence="1 2">MSr11954</strain>
    </source>
</reference>
<evidence type="ECO:0000313" key="1">
    <source>
        <dbReference type="EMBL" id="WXB11478.1"/>
    </source>
</evidence>
<sequence>MGTPGSGTEGVEAHLRAALSSERDRIMGEVVEILAKSRLARVVRDVASGSQGTQGLLRAMEDALDGQTTQTRVFWLETLFPSLLERGVTLIDISRVSARIHIAIALILVAQLAPEWRKEGGEWLGVFFSSLQADIVRQCLGAAVAAAVGVASTSSPDGALTEPSPAADVP</sequence>
<keyword evidence="2" id="KW-1185">Reference proteome</keyword>
<gene>
    <name evidence="1" type="ORF">LZC94_26880</name>
</gene>
<protein>
    <submittedName>
        <fullName evidence="1">Uncharacterized protein</fullName>
    </submittedName>
</protein>
<proteinExistence type="predicted"/>
<name>A0ABZ2LKK0_9BACT</name>